<dbReference type="EMBL" id="CP114029">
    <property type="protein sequence ID" value="WAP70453.1"/>
    <property type="molecule type" value="Genomic_DNA"/>
</dbReference>
<dbReference type="RefSeq" id="WP_268882947.1">
    <property type="nucleotide sequence ID" value="NZ_CP114029.1"/>
</dbReference>
<dbReference type="SMART" id="SM00880">
    <property type="entry name" value="CHAD"/>
    <property type="match status" value="1"/>
</dbReference>
<evidence type="ECO:0000259" key="1">
    <source>
        <dbReference type="PROSITE" id="PS51708"/>
    </source>
</evidence>
<dbReference type="PANTHER" id="PTHR39339:SF1">
    <property type="entry name" value="CHAD DOMAIN-CONTAINING PROTEIN"/>
    <property type="match status" value="1"/>
</dbReference>
<accession>A0ABY7C6P0</accession>
<proteinExistence type="predicted"/>
<dbReference type="InterPro" id="IPR007899">
    <property type="entry name" value="CHAD_dom"/>
</dbReference>
<keyword evidence="3" id="KW-1185">Reference proteome</keyword>
<dbReference type="Gene3D" id="1.40.20.10">
    <property type="entry name" value="CHAD domain"/>
    <property type="match status" value="1"/>
</dbReference>
<dbReference type="Pfam" id="PF05235">
    <property type="entry name" value="CHAD"/>
    <property type="match status" value="1"/>
</dbReference>
<dbReference type="PANTHER" id="PTHR39339">
    <property type="entry name" value="SLR1444 PROTEIN"/>
    <property type="match status" value="1"/>
</dbReference>
<evidence type="ECO:0000313" key="3">
    <source>
        <dbReference type="Proteomes" id="UP001164020"/>
    </source>
</evidence>
<name>A0ABY7C6P0_9HYPH</name>
<dbReference type="Proteomes" id="UP001164020">
    <property type="component" value="Chromosome"/>
</dbReference>
<dbReference type="InterPro" id="IPR038186">
    <property type="entry name" value="CHAD_dom_sf"/>
</dbReference>
<organism evidence="2 3">
    <name type="scientific">Jiella pelagia</name>
    <dbReference type="NCBI Taxonomy" id="2986949"/>
    <lineage>
        <taxon>Bacteria</taxon>
        <taxon>Pseudomonadati</taxon>
        <taxon>Pseudomonadota</taxon>
        <taxon>Alphaproteobacteria</taxon>
        <taxon>Hyphomicrobiales</taxon>
        <taxon>Aurantimonadaceae</taxon>
        <taxon>Jiella</taxon>
    </lineage>
</organism>
<reference evidence="2" key="1">
    <citation type="submission" date="2022-12" db="EMBL/GenBank/DDBJ databases">
        <title>Jiella pelagia sp. nov., isolated from phosphonate enriched culture of Northwest Pacific surface seawater.</title>
        <authorList>
            <person name="Shin D.Y."/>
            <person name="Hwang C.Y."/>
        </authorList>
    </citation>
    <scope>NUCLEOTIDE SEQUENCE</scope>
    <source>
        <strain evidence="2">HL-NP1</strain>
    </source>
</reference>
<protein>
    <submittedName>
        <fullName evidence="2">CHAD domain-containing protein</fullName>
    </submittedName>
</protein>
<feature type="domain" description="CHAD" evidence="1">
    <location>
        <begin position="8"/>
        <end position="290"/>
    </location>
</feature>
<sequence>MAYEIRPSRALDAEFRKAAFAQIDRALKDLRQEGVDPHEAVHEARKRFKKLRGLLRLLRPADERLYGGLNAAFRDGARGLSGVRDKAALIEAIDDLVEVYEDKLRVRSLEAVRKKLVAERDAAATDEGALASSRQSAIQALELARSKVEAFQIGGGRHDAKKAGRLLARGAGKTYARAHAALERAEKTRKAEDLHELRKRIKYHWMHLRLLAPAWPDAFKAPINVAKAVADDLGRDHDFAVMRAEIRAEPKAYGDEETLSLLLALLDRRQSELRERGLAGARRLLVETDENFAGRIEALYRLAASETAKASVMPAEAPGAERRVA</sequence>
<dbReference type="PROSITE" id="PS51708">
    <property type="entry name" value="CHAD"/>
    <property type="match status" value="1"/>
</dbReference>
<evidence type="ECO:0000313" key="2">
    <source>
        <dbReference type="EMBL" id="WAP70453.1"/>
    </source>
</evidence>
<gene>
    <name evidence="2" type="ORF">OH818_10610</name>
</gene>